<evidence type="ECO:0000313" key="11">
    <source>
        <dbReference type="EMBL" id="AZG71789.1"/>
    </source>
</evidence>
<protein>
    <recommendedName>
        <fullName evidence="9">Cell division protein FtsQ</fullName>
    </recommendedName>
</protein>
<evidence type="ECO:0000256" key="2">
    <source>
        <dbReference type="ARBA" id="ARBA00022475"/>
    </source>
</evidence>
<comment type="subunit">
    <text evidence="9">Part of a complex composed of FtsB, FtsL and FtsQ.</text>
</comment>
<keyword evidence="8 9" id="KW-0131">Cell cycle</keyword>
<dbReference type="GO" id="GO:0032153">
    <property type="term" value="C:cell division site"/>
    <property type="evidence" value="ECO:0007669"/>
    <property type="project" value="UniProtKB-UniRule"/>
</dbReference>
<keyword evidence="6 9" id="KW-1133">Transmembrane helix</keyword>
<evidence type="ECO:0000256" key="8">
    <source>
        <dbReference type="ARBA" id="ARBA00023306"/>
    </source>
</evidence>
<dbReference type="OrthoDB" id="9790370at2"/>
<dbReference type="GO" id="GO:0043093">
    <property type="term" value="P:FtsZ-dependent cytokinesis"/>
    <property type="evidence" value="ECO:0007669"/>
    <property type="project" value="UniProtKB-UniRule"/>
</dbReference>
<dbReference type="Pfam" id="PF03799">
    <property type="entry name" value="FtsQ_DivIB_C"/>
    <property type="match status" value="1"/>
</dbReference>
<dbReference type="InterPro" id="IPR034746">
    <property type="entry name" value="POTRA"/>
</dbReference>
<keyword evidence="3 9" id="KW-0997">Cell inner membrane</keyword>
<evidence type="ECO:0000256" key="9">
    <source>
        <dbReference type="HAMAP-Rule" id="MF_00911"/>
    </source>
</evidence>
<keyword evidence="2 9" id="KW-1003">Cell membrane</keyword>
<keyword evidence="7 9" id="KW-0472">Membrane</keyword>
<evidence type="ECO:0000256" key="4">
    <source>
        <dbReference type="ARBA" id="ARBA00022618"/>
    </source>
</evidence>
<sequence>MSWSDKGRQLKYKLARVNWYFCTGVLFLSSVLGTVAWGGVQLHDLLNDADALPIEAVAIKGERSFTTDDEIKNALQSLMQSSFFSADVVDVQKALEALPWVYHASVRREWPAKFKVTLQEQQAVAHWNDVSWLNINGEVFEASAHPEHDALPKLSGPEGTEMEVLTSYQQLDDLLTINEFKLASLRLSPRHAWHAILANGIEIELGREDKMSRIQRFINVYPSLKQSEKPVATVDLRYDTGFAVGWDDSKQRVDNK</sequence>
<comment type="similarity">
    <text evidence="9">Belongs to the FtsQ/DivIB family. FtsQ subfamily.</text>
</comment>
<dbReference type="EMBL" id="CP034015">
    <property type="protein sequence ID" value="AZG71789.1"/>
    <property type="molecule type" value="Genomic_DNA"/>
</dbReference>
<dbReference type="InterPro" id="IPR026579">
    <property type="entry name" value="FtsQ"/>
</dbReference>
<dbReference type="PANTHER" id="PTHR35851:SF1">
    <property type="entry name" value="CELL DIVISION PROTEIN FTSQ"/>
    <property type="match status" value="1"/>
</dbReference>
<evidence type="ECO:0000256" key="5">
    <source>
        <dbReference type="ARBA" id="ARBA00022692"/>
    </source>
</evidence>
<dbReference type="PANTHER" id="PTHR35851">
    <property type="entry name" value="CELL DIVISION PROTEIN FTSQ"/>
    <property type="match status" value="1"/>
</dbReference>
<dbReference type="RefSeq" id="WP_124729406.1">
    <property type="nucleotide sequence ID" value="NZ_CBCSKC010000016.1"/>
</dbReference>
<evidence type="ECO:0000256" key="1">
    <source>
        <dbReference type="ARBA" id="ARBA00004370"/>
    </source>
</evidence>
<reference evidence="12" key="1">
    <citation type="submission" date="2018-11" db="EMBL/GenBank/DDBJ databases">
        <title>Shewanella sp. M2.</title>
        <authorList>
            <person name="Hwang Y.J."/>
            <person name="Hwang C.Y."/>
        </authorList>
    </citation>
    <scope>NUCLEOTIDE SEQUENCE [LARGE SCALE GENOMIC DNA]</scope>
    <source>
        <strain evidence="12">LMG 19866</strain>
    </source>
</reference>
<evidence type="ECO:0000256" key="7">
    <source>
        <dbReference type="ARBA" id="ARBA00023136"/>
    </source>
</evidence>
<keyword evidence="12" id="KW-1185">Reference proteome</keyword>
<dbReference type="GO" id="GO:0090529">
    <property type="term" value="P:cell septum assembly"/>
    <property type="evidence" value="ECO:0007669"/>
    <property type="project" value="InterPro"/>
</dbReference>
<organism evidence="11 12">
    <name type="scientific">Shewanella livingstonensis</name>
    <dbReference type="NCBI Taxonomy" id="150120"/>
    <lineage>
        <taxon>Bacteria</taxon>
        <taxon>Pseudomonadati</taxon>
        <taxon>Pseudomonadota</taxon>
        <taxon>Gammaproteobacteria</taxon>
        <taxon>Alteromonadales</taxon>
        <taxon>Shewanellaceae</taxon>
        <taxon>Shewanella</taxon>
    </lineage>
</organism>
<dbReference type="InterPro" id="IPR045335">
    <property type="entry name" value="FtsQ_C_sf"/>
</dbReference>
<keyword evidence="5 9" id="KW-0812">Transmembrane</keyword>
<dbReference type="InterPro" id="IPR005548">
    <property type="entry name" value="Cell_div_FtsQ/DivIB_C"/>
</dbReference>
<comment type="subcellular location">
    <subcellularLocation>
        <location evidence="9">Cell inner membrane</location>
        <topology evidence="9">Single-pass type II membrane protein</topology>
    </subcellularLocation>
    <subcellularLocation>
        <location evidence="1">Membrane</location>
    </subcellularLocation>
    <text evidence="9">Localizes to the division septum.</text>
</comment>
<dbReference type="InterPro" id="IPR013685">
    <property type="entry name" value="POTRA_FtsQ_type"/>
</dbReference>
<dbReference type="HAMAP" id="MF_00911">
    <property type="entry name" value="FtsQ_subfam"/>
    <property type="match status" value="1"/>
</dbReference>
<dbReference type="Proteomes" id="UP000278035">
    <property type="component" value="Chromosome"/>
</dbReference>
<dbReference type="GO" id="GO:0005886">
    <property type="term" value="C:plasma membrane"/>
    <property type="evidence" value="ECO:0007669"/>
    <property type="project" value="UniProtKB-SubCell"/>
</dbReference>
<dbReference type="Pfam" id="PF08478">
    <property type="entry name" value="POTRA_1"/>
    <property type="match status" value="1"/>
</dbReference>
<evidence type="ECO:0000256" key="3">
    <source>
        <dbReference type="ARBA" id="ARBA00022519"/>
    </source>
</evidence>
<dbReference type="Gene3D" id="3.40.50.11690">
    <property type="entry name" value="Cell division protein FtsQ/DivIB"/>
    <property type="match status" value="1"/>
</dbReference>
<evidence type="ECO:0000256" key="6">
    <source>
        <dbReference type="ARBA" id="ARBA00022989"/>
    </source>
</evidence>
<name>A0A3G8LQI3_9GAMM</name>
<dbReference type="PROSITE" id="PS51779">
    <property type="entry name" value="POTRA"/>
    <property type="match status" value="1"/>
</dbReference>
<accession>A0A3G8LQI3</accession>
<feature type="transmembrane region" description="Helical" evidence="9">
    <location>
        <begin position="20"/>
        <end position="40"/>
    </location>
</feature>
<dbReference type="Gene3D" id="3.10.20.310">
    <property type="entry name" value="membrane protein fhac"/>
    <property type="match status" value="1"/>
</dbReference>
<keyword evidence="4 9" id="KW-0132">Cell division</keyword>
<proteinExistence type="inferred from homology"/>
<comment type="function">
    <text evidence="9">Essential cell division protein. May link together the upstream cell division proteins, which are predominantly cytoplasmic, with the downstream cell division proteins, which are predominantly periplasmic. May control correct divisome assembly.</text>
</comment>
<evidence type="ECO:0000313" key="12">
    <source>
        <dbReference type="Proteomes" id="UP000278035"/>
    </source>
</evidence>
<dbReference type="AlphaFoldDB" id="A0A3G8LQI3"/>
<evidence type="ECO:0000259" key="10">
    <source>
        <dbReference type="PROSITE" id="PS51779"/>
    </source>
</evidence>
<gene>
    <name evidence="9" type="primary">ftsQ</name>
    <name evidence="11" type="ORF">EGC82_02805</name>
</gene>
<dbReference type="KEGG" id="slj:EGC82_02805"/>
<feature type="domain" description="POTRA" evidence="10">
    <location>
        <begin position="52"/>
        <end position="121"/>
    </location>
</feature>